<reference evidence="1 2" key="1">
    <citation type="submission" date="2010-08" db="EMBL/GenBank/DDBJ databases">
        <title>Complete sequence of Clostridium cellulovorans 743B.</title>
        <authorList>
            <consortium name="US DOE Joint Genome Institute"/>
            <person name="Lucas S."/>
            <person name="Copeland A."/>
            <person name="Lapidus A."/>
            <person name="Cheng J.-F."/>
            <person name="Bruce D."/>
            <person name="Goodwin L."/>
            <person name="Pitluck S."/>
            <person name="Chertkov O."/>
            <person name="Detter J.C."/>
            <person name="Han C."/>
            <person name="Tapia R."/>
            <person name="Land M."/>
            <person name="Hauser L."/>
            <person name="Chang Y.-J."/>
            <person name="Jeffries C."/>
            <person name="Kyrpides N."/>
            <person name="Ivanova N."/>
            <person name="Mikhailova N."/>
            <person name="Hemme C.L."/>
            <person name="Woyke T."/>
        </authorList>
    </citation>
    <scope>NUCLEOTIDE SEQUENCE [LARGE SCALE GENOMIC DNA]</scope>
    <source>
        <strain evidence="2">ATCC 35296 / DSM 3052 / OCM 3 / 743B</strain>
    </source>
</reference>
<dbReference type="KEGG" id="ccb:Clocel_0675"/>
<dbReference type="RefSeq" id="WP_010074773.1">
    <property type="nucleotide sequence ID" value="NC_014393.1"/>
</dbReference>
<dbReference type="HOGENOM" id="CLU_2045584_0_0_9"/>
<sequence>MEKDTITIETIKYYDKDTVIIINGDKELPYKVSLKYNLFVPLEEGYIWHVEGGNFEEGKLLVYPLNQTRTTFDAVRNTNKKIKHSSWSKFCTLPEAIKELAKYEDFEIEKMLDEKEWSAQ</sequence>
<evidence type="ECO:0000313" key="2">
    <source>
        <dbReference type="Proteomes" id="UP000002730"/>
    </source>
</evidence>
<keyword evidence="2" id="KW-1185">Reference proteome</keyword>
<evidence type="ECO:0000313" key="1">
    <source>
        <dbReference type="EMBL" id="ADL50446.1"/>
    </source>
</evidence>
<dbReference type="AlphaFoldDB" id="D9SRS9"/>
<name>D9SRS9_CLOC7</name>
<dbReference type="Proteomes" id="UP000002730">
    <property type="component" value="Chromosome"/>
</dbReference>
<proteinExistence type="predicted"/>
<gene>
    <name evidence="1" type="ordered locus">Clocel_0675</name>
</gene>
<protein>
    <submittedName>
        <fullName evidence="1">Uncharacterized protein</fullName>
    </submittedName>
</protein>
<dbReference type="EMBL" id="CP002160">
    <property type="protein sequence ID" value="ADL50446.1"/>
    <property type="molecule type" value="Genomic_DNA"/>
</dbReference>
<accession>D9SRS9</accession>
<organism evidence="1 2">
    <name type="scientific">Clostridium cellulovorans (strain ATCC 35296 / DSM 3052 / OCM 3 / 743B)</name>
    <dbReference type="NCBI Taxonomy" id="573061"/>
    <lineage>
        <taxon>Bacteria</taxon>
        <taxon>Bacillati</taxon>
        <taxon>Bacillota</taxon>
        <taxon>Clostridia</taxon>
        <taxon>Eubacteriales</taxon>
        <taxon>Clostridiaceae</taxon>
        <taxon>Clostridium</taxon>
    </lineage>
</organism>